<dbReference type="EMBL" id="JAMQOL010000066">
    <property type="protein sequence ID" value="MCM4083806.1"/>
    <property type="molecule type" value="Genomic_DNA"/>
</dbReference>
<keyword evidence="2" id="KW-1185">Reference proteome</keyword>
<dbReference type="SUPFAM" id="SSF89360">
    <property type="entry name" value="HesB-like domain"/>
    <property type="match status" value="1"/>
</dbReference>
<gene>
    <name evidence="1" type="ORF">LXN57_40285</name>
</gene>
<accession>A0ABT0YCM3</accession>
<reference evidence="1 2" key="1">
    <citation type="submission" date="2022-06" db="EMBL/GenBank/DDBJ databases">
        <title>Actinoplanes abujensis sp. nov., isolated from Nigerian arid soil.</title>
        <authorList>
            <person name="Ding P."/>
        </authorList>
    </citation>
    <scope>NUCLEOTIDE SEQUENCE [LARGE SCALE GENOMIC DNA]</scope>
    <source>
        <strain evidence="2">TRM88002</strain>
    </source>
</reference>
<dbReference type="RefSeq" id="WP_251803575.1">
    <property type="nucleotide sequence ID" value="NZ_JAMQOL010000066.1"/>
</dbReference>
<evidence type="ECO:0000313" key="2">
    <source>
        <dbReference type="Proteomes" id="UP001523216"/>
    </source>
</evidence>
<proteinExistence type="predicted"/>
<protein>
    <submittedName>
        <fullName evidence="1">Adhesin</fullName>
    </submittedName>
</protein>
<evidence type="ECO:0000313" key="1">
    <source>
        <dbReference type="EMBL" id="MCM4083806.1"/>
    </source>
</evidence>
<organism evidence="1 2">
    <name type="scientific">Paractinoplanes hotanensis</name>
    <dbReference type="NCBI Taxonomy" id="2906497"/>
    <lineage>
        <taxon>Bacteria</taxon>
        <taxon>Bacillati</taxon>
        <taxon>Actinomycetota</taxon>
        <taxon>Actinomycetes</taxon>
        <taxon>Micromonosporales</taxon>
        <taxon>Micromonosporaceae</taxon>
        <taxon>Paractinoplanes</taxon>
    </lineage>
</organism>
<sequence>MLVISNKAVATIRRLLARPGVPEDCGLRIQKAADPRRLRILLVSAPTAGDFIHDAEGARLYVAEEVAGRVQDQTLDATRSEAGRVQFVLDHVSAPRMRRDDNQLDLSSDGALLSV</sequence>
<dbReference type="Proteomes" id="UP001523216">
    <property type="component" value="Unassembled WGS sequence"/>
</dbReference>
<comment type="caution">
    <text evidence="1">The sequence shown here is derived from an EMBL/GenBank/DDBJ whole genome shotgun (WGS) entry which is preliminary data.</text>
</comment>
<name>A0ABT0YCM3_9ACTN</name>
<dbReference type="InterPro" id="IPR035903">
    <property type="entry name" value="HesB-like_dom_sf"/>
</dbReference>